<sequence>MKNTNAMHLFRKDLIEREIDKVVFEMRKNVRWMNLPEIEELALIWIGSGNYPHISINKDRLATKADANLPQKGNVSSKPEPKTSVNLTGVSDKVPLTSLYKISIDFNLSDFYTFGALGTKLGLTKFTMGEEYSDLVNFASNKTEIELLGSFISVRQALKFIGNDLPPIEIVLNPFLSLINSGKATGPIARAALESIQNFIRNELFDFDSDSGRKPFIELTLAVTHCRFEATDSYSDETVLLQILETLRLIMTSKYGDLLSDASVCELLEAVLGMAFQRRLSRKFFDIIILVLIPNLLFRELVSLVFKKLNTFDHNLKNSENDANLGGDKSLMDSVYGVPSAQELLRVLSTIINPKDLQYTDAMRLLAIRALQTAIQTSGYFISNRQGLRSIVLDDLCHHLLLITGGNNISLINPAFNLLITIFQTHGDYAKIQFEFFVCQIVGRLMTPSTDPVPADLKGRKPSLQISDQKKSSKNLSNEFNSEKDNPASKNYFSNYKHGSGSEKVSLLDSEEELLHIFHYTHTTRASSPSYKTENQIYKHCGMKPGVRGVAVNGELRTVLTECFHRFLTLNPKLISNMWLNYDCDIRSGNLYDFLILFISSKAVPWPETRYEVESVAYLDILLNHLHHMAARNNVPHPSKAWSKLLGHSNPFNSTIFNEDDPRSGSKNKSAGLNEPATGHGKEYHGPDIGVLLERRKSKNVMKRAADLFNEKPALCLSFLQKIGYLPSENSAEMTFMFSKFLMETPALNKKLLGEYLSKPSNSEILHEYLKLFEFSNKRLDEAVRMLLGTFRLPGESQQIERIMEAFSNAYFATNPDDIATKDAAFILSFAIIMLNTDLHNPQVKSRMTFEDFCKNLRGVNDGQDFSQNFLTMVYQSIQNSEIVFPEEHYGEAGFEYCWREMLFHEHSFEYKNTDERSNFETTQKSDAKSSTQKVFSSWFSDNGSEPYDKIVFLSSWPAILQSLISTIVHCNNDHMLKLSISGIYSLLAIADRFKISKCMDEAITYLAQISGFFDENFLSDLNNDLNKQVLIYCSDIGPTRSDINLPKISSKTDTNPINSGELLKQLTEISVNVESSLKYPRIPRLLSEFYNSETLLRWELYERRAIPLSNLGIQLGKDYSGQIALLCLFLSVNQWTDNIGTKGWDSVISIIQSLVNADLISQKAKRTRNLISGVSTVPRKDTLRGYLKAKRRAIKSSFENESTRRYEPSNQKSGLFGTIASFLIGSPTFESSDSEDDYDGLKPGDYYDWFKIGSAPSAVALKTSLSDIQDGQEPKEDSSLFDTRDNIFISSFNSIKDGIGETSLLDLDSSEILRRLKPFQPTQPLQWNEPLDLLALLTFGSKKCIEACQIDTLFLSISKISDKSFTTMVSSLSRILLKFIAARDDEKSFSLSDVGLFSNSTDNLNMGSSYPNDKITPSDANSTIAAQSSVLKSNTNNLDVSVSSQPANQKTALHNNPSKVEDEVYNYDPGFLFFIELVGLICEQDPARSQILWNTLESPLKKIFENADSMNSFVLERLSGVLMRIAIASIVYEKTLALGNLSDDPNTAHSNGIFSNTPSNDRSSIVIVERVLRCIGLLRDCRRDTIRNVIDPIMYGLRVIFSLDLHTLVSPNNWPVVSSLLHHASFQTDNCLEYPSRSGKCTLEIALYLSRRFIGLNEDSANLADKAQVSLNDIVDVLYMMMPPEKLYLSVSGGYRNSINRDSMTKNMVLKTNRQKNAMTISSLILQQIIKLQFFARDKLFKFTFSPSGTSNTQSSLGSPSLSAVSGYRGFQLFSDWIRTLNLISNLCYSRQRFIRNDSFLSLQLALNRTEWLKLLYSLGNHSPVNPNNGSNSRKFDVSNYMSEVNFPSQWITSILQKILFPLSDILIRSDFLADYTMEETHMKFLSLLTGFFLNFSTELIRLPRGSFFLGSESFAESDTQFYSKDATIASSFEAIWIHIVEILIKYINIKSVIQPKSLVSPTMKPNDQLLDEKFATDPSRSSTYTHPATQSLLLAEVSQEHLKNMILVLNSLQVFDETASSDGLTNKPNISSGNEYIRNAGDALKSTSSVHREKNVSRNPLWDKTWTLIDNANPDLKPMWFPPEEVLPTEQTKAAGDDIPLLNQNPVPVDDKIANIGDPVSTNLPDSHYANIVSKEESPQNVDPSTESEILNTITS</sequence>
<dbReference type="OrthoDB" id="10258608at2759"/>
<dbReference type="InterPro" id="IPR035999">
    <property type="entry name" value="Sec7_dom_sf"/>
</dbReference>
<evidence type="ECO:0000313" key="3">
    <source>
        <dbReference type="EMBL" id="PVV02870.1"/>
    </source>
</evidence>
<dbReference type="Pfam" id="PF01369">
    <property type="entry name" value="Sec7"/>
    <property type="match status" value="1"/>
</dbReference>
<feature type="region of interest" description="Disordered" evidence="1">
    <location>
        <begin position="657"/>
        <end position="681"/>
    </location>
</feature>
<evidence type="ECO:0000259" key="2">
    <source>
        <dbReference type="PROSITE" id="PS50190"/>
    </source>
</evidence>
<protein>
    <recommendedName>
        <fullName evidence="2">SEC7 domain-containing protein</fullName>
    </recommendedName>
</protein>
<dbReference type="InterPro" id="IPR023394">
    <property type="entry name" value="Sec7_C_sf"/>
</dbReference>
<reference evidence="3 4" key="1">
    <citation type="journal article" date="2018" name="MBio">
        <title>Comparative Genomics Reveals the Core Gene Toolbox for the Fungus-Insect Symbiosis.</title>
        <authorList>
            <person name="Wang Y."/>
            <person name="Stata M."/>
            <person name="Wang W."/>
            <person name="Stajich J.E."/>
            <person name="White M.M."/>
            <person name="Moncalvo J.M."/>
        </authorList>
    </citation>
    <scope>NUCLEOTIDE SEQUENCE [LARGE SCALE GENOMIC DNA]</scope>
    <source>
        <strain evidence="3 4">SC-DP-2</strain>
    </source>
</reference>
<dbReference type="PANTHER" id="PTHR10663">
    <property type="entry name" value="GUANYL-NUCLEOTIDE EXCHANGE FACTOR"/>
    <property type="match status" value="1"/>
</dbReference>
<evidence type="ECO:0000313" key="4">
    <source>
        <dbReference type="Proteomes" id="UP000245609"/>
    </source>
</evidence>
<evidence type="ECO:0000256" key="1">
    <source>
        <dbReference type="SAM" id="MobiDB-lite"/>
    </source>
</evidence>
<organism evidence="3 4">
    <name type="scientific">Smittium megazygosporum</name>
    <dbReference type="NCBI Taxonomy" id="133381"/>
    <lineage>
        <taxon>Eukaryota</taxon>
        <taxon>Fungi</taxon>
        <taxon>Fungi incertae sedis</taxon>
        <taxon>Zoopagomycota</taxon>
        <taxon>Kickxellomycotina</taxon>
        <taxon>Harpellomycetes</taxon>
        <taxon>Harpellales</taxon>
        <taxon>Legeriomycetaceae</taxon>
        <taxon>Smittium</taxon>
    </lineage>
</organism>
<feature type="compositionally biased region" description="Polar residues" evidence="1">
    <location>
        <begin position="2141"/>
        <end position="2158"/>
    </location>
</feature>
<dbReference type="FunFam" id="1.10.1000.11:FF:000002">
    <property type="entry name" value="Cytohesin 1"/>
    <property type="match status" value="1"/>
</dbReference>
<dbReference type="GO" id="GO:0012505">
    <property type="term" value="C:endomembrane system"/>
    <property type="evidence" value="ECO:0007669"/>
    <property type="project" value="UniProtKB-ARBA"/>
</dbReference>
<dbReference type="InterPro" id="IPR016024">
    <property type="entry name" value="ARM-type_fold"/>
</dbReference>
<dbReference type="EMBL" id="MBFS01000309">
    <property type="protein sequence ID" value="PVV02870.1"/>
    <property type="molecule type" value="Genomic_DNA"/>
</dbReference>
<dbReference type="Gene3D" id="1.10.1000.11">
    <property type="entry name" value="Arf Nucleotide-binding Site Opener,domain 2"/>
    <property type="match status" value="1"/>
</dbReference>
<dbReference type="SUPFAM" id="SSF48425">
    <property type="entry name" value="Sec7 domain"/>
    <property type="match status" value="1"/>
</dbReference>
<feature type="domain" description="SEC7" evidence="2">
    <location>
        <begin position="691"/>
        <end position="881"/>
    </location>
</feature>
<dbReference type="GO" id="GO:0005737">
    <property type="term" value="C:cytoplasm"/>
    <property type="evidence" value="ECO:0007669"/>
    <property type="project" value="UniProtKB-ARBA"/>
</dbReference>
<dbReference type="PROSITE" id="PS50190">
    <property type="entry name" value="SEC7"/>
    <property type="match status" value="1"/>
</dbReference>
<dbReference type="GO" id="GO:0032012">
    <property type="term" value="P:regulation of ARF protein signal transduction"/>
    <property type="evidence" value="ECO:0007669"/>
    <property type="project" value="InterPro"/>
</dbReference>
<feature type="region of interest" description="Disordered" evidence="1">
    <location>
        <begin position="2136"/>
        <end position="2158"/>
    </location>
</feature>
<dbReference type="GO" id="GO:0016192">
    <property type="term" value="P:vesicle-mediated transport"/>
    <property type="evidence" value="ECO:0007669"/>
    <property type="project" value="UniProtKB-ARBA"/>
</dbReference>
<dbReference type="PANTHER" id="PTHR10663:SF388">
    <property type="entry name" value="GOLGI-SPECIFIC BREFELDIN A-RESISTANCE GUANINE NUCLEOTIDE EXCHANGE FACTOR 1"/>
    <property type="match status" value="1"/>
</dbReference>
<dbReference type="SMART" id="SM00222">
    <property type="entry name" value="Sec7"/>
    <property type="match status" value="1"/>
</dbReference>
<feature type="region of interest" description="Disordered" evidence="1">
    <location>
        <begin position="452"/>
        <end position="493"/>
    </location>
</feature>
<dbReference type="STRING" id="133381.A0A2T9ZE91"/>
<dbReference type="CDD" id="cd00171">
    <property type="entry name" value="Sec7"/>
    <property type="match status" value="1"/>
</dbReference>
<comment type="caution">
    <text evidence="3">The sequence shown here is derived from an EMBL/GenBank/DDBJ whole genome shotgun (WGS) entry which is preliminary data.</text>
</comment>
<dbReference type="SUPFAM" id="SSF48371">
    <property type="entry name" value="ARM repeat"/>
    <property type="match status" value="1"/>
</dbReference>
<dbReference type="Proteomes" id="UP000245609">
    <property type="component" value="Unassembled WGS sequence"/>
</dbReference>
<dbReference type="InterPro" id="IPR000904">
    <property type="entry name" value="Sec7_dom"/>
</dbReference>
<gene>
    <name evidence="3" type="ORF">BB560_002666</name>
</gene>
<keyword evidence="4" id="KW-1185">Reference proteome</keyword>
<accession>A0A2T9ZE91</accession>
<dbReference type="GO" id="GO:0005085">
    <property type="term" value="F:guanyl-nucleotide exchange factor activity"/>
    <property type="evidence" value="ECO:0007669"/>
    <property type="project" value="InterPro"/>
</dbReference>
<name>A0A2T9ZE91_9FUNG</name>
<dbReference type="Gene3D" id="1.10.220.20">
    <property type="match status" value="1"/>
</dbReference>
<proteinExistence type="predicted"/>